<dbReference type="EMBL" id="JAKEVZ010000005">
    <property type="protein sequence ID" value="MCF1751076.1"/>
    <property type="molecule type" value="Genomic_DNA"/>
</dbReference>
<gene>
    <name evidence="2" type="ORF">L0U89_08340</name>
</gene>
<protein>
    <submittedName>
        <fullName evidence="2">Uncharacterized protein</fullName>
    </submittedName>
</protein>
<accession>A0ABS9BSM0</accession>
<dbReference type="RefSeq" id="WP_234861113.1">
    <property type="nucleotide sequence ID" value="NZ_JAKEVZ010000005.1"/>
</dbReference>
<reference evidence="2 3" key="1">
    <citation type="submission" date="2022-01" db="EMBL/GenBank/DDBJ databases">
        <title>Mariniradius saccharolyticus sp. nov., isolated from sediment of a river.</title>
        <authorList>
            <person name="Liu H."/>
        </authorList>
    </citation>
    <scope>NUCLEOTIDE SEQUENCE [LARGE SCALE GENOMIC DNA]</scope>
    <source>
        <strain evidence="2 3">RY-2</strain>
    </source>
</reference>
<feature type="chain" id="PRO_5046978110" evidence="1">
    <location>
        <begin position="22"/>
        <end position="180"/>
    </location>
</feature>
<sequence>MKKAMFLVFISCIGISFPVWSQDNENADTVANRSVNRADLPAILLNAIHEDSLQGKAALFFINESAHPLGKAELKDQGKTVKYLKTPIRMNRITLIYVPAGSHRFQTIYMKKFEELTFKAGEIYIAALITTSTWPVPYAFVKEDRFGREYVPVLFMYINGEEAAQMLVEIKNQEIVLNQK</sequence>
<name>A0ABS9BSM0_9BACT</name>
<dbReference type="Proteomes" id="UP001201449">
    <property type="component" value="Unassembled WGS sequence"/>
</dbReference>
<evidence type="ECO:0000313" key="3">
    <source>
        <dbReference type="Proteomes" id="UP001201449"/>
    </source>
</evidence>
<proteinExistence type="predicted"/>
<evidence type="ECO:0000256" key="1">
    <source>
        <dbReference type="SAM" id="SignalP"/>
    </source>
</evidence>
<feature type="signal peptide" evidence="1">
    <location>
        <begin position="1"/>
        <end position="21"/>
    </location>
</feature>
<evidence type="ECO:0000313" key="2">
    <source>
        <dbReference type="EMBL" id="MCF1751076.1"/>
    </source>
</evidence>
<keyword evidence="1" id="KW-0732">Signal</keyword>
<keyword evidence="3" id="KW-1185">Reference proteome</keyword>
<comment type="caution">
    <text evidence="2">The sequence shown here is derived from an EMBL/GenBank/DDBJ whole genome shotgun (WGS) entry which is preliminary data.</text>
</comment>
<organism evidence="2 3">
    <name type="scientific">Mariniradius sediminis</name>
    <dbReference type="NCBI Taxonomy" id="2909237"/>
    <lineage>
        <taxon>Bacteria</taxon>
        <taxon>Pseudomonadati</taxon>
        <taxon>Bacteroidota</taxon>
        <taxon>Cytophagia</taxon>
        <taxon>Cytophagales</taxon>
        <taxon>Cyclobacteriaceae</taxon>
        <taxon>Mariniradius</taxon>
    </lineage>
</organism>